<dbReference type="GO" id="GO:0005254">
    <property type="term" value="F:chloride channel activity"/>
    <property type="evidence" value="ECO:0007669"/>
    <property type="project" value="TreeGrafter"/>
</dbReference>
<gene>
    <name evidence="8" type="ORF">AB675_9609</name>
</gene>
<organism evidence="8 9">
    <name type="scientific">Cyphellophora attinorum</name>
    <dbReference type="NCBI Taxonomy" id="1664694"/>
    <lineage>
        <taxon>Eukaryota</taxon>
        <taxon>Fungi</taxon>
        <taxon>Dikarya</taxon>
        <taxon>Ascomycota</taxon>
        <taxon>Pezizomycotina</taxon>
        <taxon>Eurotiomycetes</taxon>
        <taxon>Chaetothyriomycetidae</taxon>
        <taxon>Chaetothyriales</taxon>
        <taxon>Cyphellophoraceae</taxon>
        <taxon>Cyphellophora</taxon>
    </lineage>
</organism>
<keyword evidence="9" id="KW-1185">Reference proteome</keyword>
<dbReference type="Pfam" id="PF20877">
    <property type="entry name" value="Anoctamin_N"/>
    <property type="match status" value="1"/>
</dbReference>
<name>A0A0N1HTD2_9EURO</name>
<proteinExistence type="predicted"/>
<evidence type="ECO:0000259" key="7">
    <source>
        <dbReference type="Pfam" id="PF20877"/>
    </source>
</evidence>
<dbReference type="PANTHER" id="PTHR12308:SF77">
    <property type="entry name" value="MEMBRANE STRESS RESPONSE PROTEIN (IST2), PUTATIVE (AFU_ORTHOLOGUE AFUA_4G03330)-RELATED"/>
    <property type="match status" value="1"/>
</dbReference>
<keyword evidence="2 5" id="KW-0812">Transmembrane</keyword>
<dbReference type="VEuPathDB" id="FungiDB:AB675_9609"/>
<dbReference type="AlphaFoldDB" id="A0A0N1HTD2"/>
<evidence type="ECO:0000256" key="2">
    <source>
        <dbReference type="ARBA" id="ARBA00022692"/>
    </source>
</evidence>
<feature type="domain" description="Anoctamin transmembrane" evidence="6">
    <location>
        <begin position="148"/>
        <end position="619"/>
    </location>
</feature>
<evidence type="ECO:0000256" key="5">
    <source>
        <dbReference type="SAM" id="Phobius"/>
    </source>
</evidence>
<dbReference type="Pfam" id="PF04547">
    <property type="entry name" value="Anoctamin"/>
    <property type="match status" value="1"/>
</dbReference>
<accession>A0A0N1HTD2</accession>
<feature type="transmembrane region" description="Helical" evidence="5">
    <location>
        <begin position="254"/>
        <end position="281"/>
    </location>
</feature>
<dbReference type="GeneID" id="28742038"/>
<evidence type="ECO:0000256" key="1">
    <source>
        <dbReference type="ARBA" id="ARBA00004141"/>
    </source>
</evidence>
<comment type="subcellular location">
    <subcellularLocation>
        <location evidence="1">Membrane</location>
        <topology evidence="1">Multi-pass membrane protein</topology>
    </subcellularLocation>
</comment>
<dbReference type="InterPro" id="IPR049452">
    <property type="entry name" value="Anoctamin_TM"/>
</dbReference>
<sequence length="690" mass="78790">MTEKEDSRDNSELVLTLADSSRRHNDFYVVQYDMKDVDTKKAKSDVLQILDDTRAVGLQSAVRIGAGSTLLIVVWAPTKVLGKAIHRSRIKEWLFGIIDDRPNGDYNTIAKAETDTESLRSVYHLLTWDKSLGGAGIMAGRGPWQHVEATAFYFAFMQAYIIALMFPAVTGVLAWLFLHRLSMTYAITSTIWCIVFLEYWRLEEISLSLRWKTRGVGSLKVSRPEYHCEKTITDPITGEKHDYYPKHKQVLRQLLSIPFAMAALLVLGTLTTGVFGIELFLSHVYAGLYKSYLEYLPTVLLALCLPYIRDWMEVFAVKLTAYENWRTQDRYEMSLTLKVFVLNFITSYLPILLSAFVYIPFGDNILSGIRTWLQSTTGWKDALAADIHVDTSRLRSEVIALTVTDQISGFGEELILPALKLRAAQWYGNWKGKNKGYNYSSASGSYVAEKEVKFLNQIRDEAEREPYNVHEDIQQMVTQSALTLKHEAWSPYTDKKNRFGYLALFSPVWPLVPVGFLLNNWIELRSDLLKISIDHQRPHPIRTDGIGAWLDSLEFLTWLGSIVTAAIVHLFHDVERLQEARTWWMLPIVVFGAEHVYLGVQYAVRIAMEQIGSVELRAKKLHEYANRKEALKEYGMNEDNVECAGVGVKENRDEARDEHSKLAEKAPERLKDIEGMIDYLKADSGAQKKK</sequence>
<dbReference type="GO" id="GO:0016020">
    <property type="term" value="C:membrane"/>
    <property type="evidence" value="ECO:0007669"/>
    <property type="project" value="UniProtKB-SubCell"/>
</dbReference>
<evidence type="ECO:0000256" key="4">
    <source>
        <dbReference type="ARBA" id="ARBA00023136"/>
    </source>
</evidence>
<evidence type="ECO:0000256" key="3">
    <source>
        <dbReference type="ARBA" id="ARBA00022989"/>
    </source>
</evidence>
<feature type="transmembrane region" description="Helical" evidence="5">
    <location>
        <begin position="340"/>
        <end position="361"/>
    </location>
</feature>
<keyword evidence="4 5" id="KW-0472">Membrane</keyword>
<dbReference type="PANTHER" id="PTHR12308">
    <property type="entry name" value="ANOCTAMIN"/>
    <property type="match status" value="1"/>
</dbReference>
<keyword evidence="3 5" id="KW-1133">Transmembrane helix</keyword>
<dbReference type="RefSeq" id="XP_018002206.1">
    <property type="nucleotide sequence ID" value="XM_018150158.1"/>
</dbReference>
<dbReference type="InterPro" id="IPR049456">
    <property type="entry name" value="Anoctamin_N_fung"/>
</dbReference>
<comment type="caution">
    <text evidence="8">The sequence shown here is derived from an EMBL/GenBank/DDBJ whole genome shotgun (WGS) entry which is preliminary data.</text>
</comment>
<evidence type="ECO:0000259" key="6">
    <source>
        <dbReference type="Pfam" id="PF04547"/>
    </source>
</evidence>
<feature type="domain" description="Anoctamin alpha-beta plait" evidence="7">
    <location>
        <begin position="28"/>
        <end position="147"/>
    </location>
</feature>
<dbReference type="OrthoDB" id="296386at2759"/>
<dbReference type="EMBL" id="LFJN01000007">
    <property type="protein sequence ID" value="KPI42243.1"/>
    <property type="molecule type" value="Genomic_DNA"/>
</dbReference>
<evidence type="ECO:0000313" key="8">
    <source>
        <dbReference type="EMBL" id="KPI42243.1"/>
    </source>
</evidence>
<evidence type="ECO:0000313" key="9">
    <source>
        <dbReference type="Proteomes" id="UP000038010"/>
    </source>
</evidence>
<reference evidence="8 9" key="1">
    <citation type="submission" date="2015-06" db="EMBL/GenBank/DDBJ databases">
        <title>Draft genome of the ant-associated black yeast Phialophora attae CBS 131958.</title>
        <authorList>
            <person name="Moreno L.F."/>
            <person name="Stielow B.J."/>
            <person name="de Hoog S."/>
            <person name="Vicente V.A."/>
            <person name="Weiss V.A."/>
            <person name="de Vries M."/>
            <person name="Cruz L.M."/>
            <person name="Souza E.M."/>
        </authorList>
    </citation>
    <scope>NUCLEOTIDE SEQUENCE [LARGE SCALE GENOMIC DNA]</scope>
    <source>
        <strain evidence="8 9">CBS 131958</strain>
    </source>
</reference>
<dbReference type="Proteomes" id="UP000038010">
    <property type="component" value="Unassembled WGS sequence"/>
</dbReference>
<dbReference type="GO" id="GO:0032541">
    <property type="term" value="C:cortical endoplasmic reticulum"/>
    <property type="evidence" value="ECO:0007669"/>
    <property type="project" value="TreeGrafter"/>
</dbReference>
<protein>
    <submittedName>
        <fullName evidence="8">Uncharacterized protein</fullName>
    </submittedName>
</protein>
<dbReference type="InterPro" id="IPR007632">
    <property type="entry name" value="Anoctamin"/>
</dbReference>
<feature type="transmembrane region" description="Helical" evidence="5">
    <location>
        <begin position="151"/>
        <end position="177"/>
    </location>
</feature>